<dbReference type="Proteomes" id="UP001149411">
    <property type="component" value="Unassembled WGS sequence"/>
</dbReference>
<evidence type="ECO:0000259" key="1">
    <source>
        <dbReference type="SMART" id="SM00849"/>
    </source>
</evidence>
<dbReference type="SMART" id="SM00849">
    <property type="entry name" value="Lactamase_B"/>
    <property type="match status" value="1"/>
</dbReference>
<dbReference type="PANTHER" id="PTHR42951:SF22">
    <property type="entry name" value="METALLO BETA-LACTAMASE SUPERFAMILY LIPOPROTEIN"/>
    <property type="match status" value="1"/>
</dbReference>
<evidence type="ECO:0000313" key="3">
    <source>
        <dbReference type="Proteomes" id="UP001149411"/>
    </source>
</evidence>
<protein>
    <submittedName>
        <fullName evidence="2">MBL fold metallo-hydrolase</fullName>
    </submittedName>
</protein>
<dbReference type="RefSeq" id="WP_266085796.1">
    <property type="nucleotide sequence ID" value="NZ_RKLV01000002.1"/>
</dbReference>
<sequence>MHQIADGISMVDTRFLEHEGHTAVFIVEGRETALVETGHSTTRERVKNELAREGTVPDYIVPTHLHLDHAGATGYLADEYDATVVCHPSARDYLVEPEKVESLVESVRRAVGELAEPYGDAKSVEGEVRTLDDGETLDLGGRELEAGHFHGHAPHQFVLYDDETRSLFTADEAGMWMDGTLYQTSPPPNFDLETNLDSLDRLARYDAKRLVYTHFGARGDGEDDVREALEEYRDVLTDWVDRVETEYDRLGDEEEVVDEILAEAEFPDDWDETAVRETVRMDVRGVMIYLS</sequence>
<dbReference type="PANTHER" id="PTHR42951">
    <property type="entry name" value="METALLO-BETA-LACTAMASE DOMAIN-CONTAINING"/>
    <property type="match status" value="1"/>
</dbReference>
<dbReference type="InterPro" id="IPR001279">
    <property type="entry name" value="Metallo-B-lactamas"/>
</dbReference>
<gene>
    <name evidence="2" type="ORF">EGH25_01980</name>
</gene>
<dbReference type="SUPFAM" id="SSF56281">
    <property type="entry name" value="Metallo-hydrolase/oxidoreductase"/>
    <property type="match status" value="1"/>
</dbReference>
<name>A0A9Q4C450_9EURY</name>
<dbReference type="Gene3D" id="3.60.15.10">
    <property type="entry name" value="Ribonuclease Z/Hydroxyacylglutathione hydrolase-like"/>
    <property type="match status" value="1"/>
</dbReference>
<proteinExistence type="predicted"/>
<accession>A0A9Q4C450</accession>
<organism evidence="2 3">
    <name type="scientific">Halorutilus salinus</name>
    <dbReference type="NCBI Taxonomy" id="2487751"/>
    <lineage>
        <taxon>Archaea</taxon>
        <taxon>Methanobacteriati</taxon>
        <taxon>Methanobacteriota</taxon>
        <taxon>Stenosarchaea group</taxon>
        <taxon>Halobacteria</taxon>
        <taxon>Halorutilales</taxon>
        <taxon>Halorutilaceae</taxon>
        <taxon>Halorutilus</taxon>
    </lineage>
</organism>
<dbReference type="EMBL" id="RKLV01000002">
    <property type="protein sequence ID" value="MCX2818124.1"/>
    <property type="molecule type" value="Genomic_DNA"/>
</dbReference>
<dbReference type="InterPro" id="IPR036866">
    <property type="entry name" value="RibonucZ/Hydroxyglut_hydro"/>
</dbReference>
<dbReference type="InterPro" id="IPR050855">
    <property type="entry name" value="NDM-1-like"/>
</dbReference>
<reference evidence="2" key="1">
    <citation type="submission" date="2022-09" db="EMBL/GenBank/DDBJ databases">
        <title>Haloadaptaus new haloarchaeum isolated from saline soil.</title>
        <authorList>
            <person name="Duran-Viseras A."/>
            <person name="Sanchez-Porro C."/>
            <person name="Ventosa A."/>
        </authorList>
    </citation>
    <scope>NUCLEOTIDE SEQUENCE</scope>
    <source>
        <strain evidence="2">F3-133</strain>
    </source>
</reference>
<keyword evidence="3" id="KW-1185">Reference proteome</keyword>
<evidence type="ECO:0000313" key="2">
    <source>
        <dbReference type="EMBL" id="MCX2818124.1"/>
    </source>
</evidence>
<feature type="domain" description="Metallo-beta-lactamase" evidence="1">
    <location>
        <begin position="20"/>
        <end position="214"/>
    </location>
</feature>
<dbReference type="Pfam" id="PF00753">
    <property type="entry name" value="Lactamase_B"/>
    <property type="match status" value="1"/>
</dbReference>
<dbReference type="AlphaFoldDB" id="A0A9Q4C450"/>
<comment type="caution">
    <text evidence="2">The sequence shown here is derived from an EMBL/GenBank/DDBJ whole genome shotgun (WGS) entry which is preliminary data.</text>
</comment>
<dbReference type="CDD" id="cd07726">
    <property type="entry name" value="ST1585-like_MBL-fold"/>
    <property type="match status" value="1"/>
</dbReference>
<dbReference type="InterPro" id="IPR037482">
    <property type="entry name" value="ST1585_MBL-fold"/>
</dbReference>